<keyword evidence="3" id="KW-0862">Zinc</keyword>
<comment type="caution">
    <text evidence="6">The sequence shown here is derived from an EMBL/GenBank/DDBJ whole genome shotgun (WGS) entry which is preliminary data.</text>
</comment>
<dbReference type="Proteomes" id="UP001217089">
    <property type="component" value="Unassembled WGS sequence"/>
</dbReference>
<evidence type="ECO:0000313" key="6">
    <source>
        <dbReference type="EMBL" id="KAJ8297746.1"/>
    </source>
</evidence>
<evidence type="ECO:0000256" key="3">
    <source>
        <dbReference type="ARBA" id="ARBA00022833"/>
    </source>
</evidence>
<reference evidence="6 7" key="1">
    <citation type="submission" date="2022-12" db="EMBL/GenBank/DDBJ databases">
        <title>Chromosome-level genome of Tegillarca granosa.</title>
        <authorList>
            <person name="Kim J."/>
        </authorList>
    </citation>
    <scope>NUCLEOTIDE SEQUENCE [LARGE SCALE GENOMIC DNA]</scope>
    <source>
        <strain evidence="6">Teg-2019</strain>
        <tissue evidence="6">Adductor muscle</tissue>
    </source>
</reference>
<dbReference type="SUPFAM" id="SSF144232">
    <property type="entry name" value="HIT/MYND zinc finger-like"/>
    <property type="match status" value="1"/>
</dbReference>
<dbReference type="Pfam" id="PF01753">
    <property type="entry name" value="zf-MYND"/>
    <property type="match status" value="1"/>
</dbReference>
<organism evidence="6 7">
    <name type="scientific">Tegillarca granosa</name>
    <name type="common">Malaysian cockle</name>
    <name type="synonym">Anadara granosa</name>
    <dbReference type="NCBI Taxonomy" id="220873"/>
    <lineage>
        <taxon>Eukaryota</taxon>
        <taxon>Metazoa</taxon>
        <taxon>Spiralia</taxon>
        <taxon>Lophotrochozoa</taxon>
        <taxon>Mollusca</taxon>
        <taxon>Bivalvia</taxon>
        <taxon>Autobranchia</taxon>
        <taxon>Pteriomorphia</taxon>
        <taxon>Arcoida</taxon>
        <taxon>Arcoidea</taxon>
        <taxon>Arcidae</taxon>
        <taxon>Tegillarca</taxon>
    </lineage>
</organism>
<dbReference type="InterPro" id="IPR002893">
    <property type="entry name" value="Znf_MYND"/>
</dbReference>
<dbReference type="CDD" id="cd14278">
    <property type="entry name" value="UBA_NAC_like"/>
    <property type="match status" value="1"/>
</dbReference>
<evidence type="ECO:0000256" key="2">
    <source>
        <dbReference type="ARBA" id="ARBA00022771"/>
    </source>
</evidence>
<dbReference type="Gene3D" id="1.10.8.10">
    <property type="entry name" value="DNA helicase RuvA subunit, C-terminal domain"/>
    <property type="match status" value="1"/>
</dbReference>
<proteinExistence type="predicted"/>
<dbReference type="PROSITE" id="PS01360">
    <property type="entry name" value="ZF_MYND_1"/>
    <property type="match status" value="1"/>
</dbReference>
<keyword evidence="2 4" id="KW-0863">Zinc-finger</keyword>
<dbReference type="SUPFAM" id="SSF54236">
    <property type="entry name" value="Ubiquitin-like"/>
    <property type="match status" value="1"/>
</dbReference>
<dbReference type="InterPro" id="IPR024119">
    <property type="entry name" value="TF_DEAF-1"/>
</dbReference>
<keyword evidence="1" id="KW-0479">Metal-binding</keyword>
<dbReference type="Gene3D" id="6.10.140.2220">
    <property type="match status" value="1"/>
</dbReference>
<evidence type="ECO:0000256" key="4">
    <source>
        <dbReference type="PROSITE-ProRule" id="PRU00134"/>
    </source>
</evidence>
<evidence type="ECO:0000313" key="7">
    <source>
        <dbReference type="Proteomes" id="UP001217089"/>
    </source>
</evidence>
<evidence type="ECO:0000259" key="5">
    <source>
        <dbReference type="PROSITE" id="PS50865"/>
    </source>
</evidence>
<accession>A0ABQ9E1Z8</accession>
<dbReference type="PANTHER" id="PTHR10237">
    <property type="entry name" value="DEFORMED EPIDERMAL AUTOREGULATORY FACTOR 1 HOMOLOG SUPPRESSIN"/>
    <property type="match status" value="1"/>
</dbReference>
<feature type="domain" description="MYND-type" evidence="5">
    <location>
        <begin position="9"/>
        <end position="47"/>
    </location>
</feature>
<evidence type="ECO:0000256" key="1">
    <source>
        <dbReference type="ARBA" id="ARBA00022723"/>
    </source>
</evidence>
<dbReference type="InterPro" id="IPR029071">
    <property type="entry name" value="Ubiquitin-like_domsf"/>
</dbReference>
<protein>
    <recommendedName>
        <fullName evidence="5">MYND-type domain-containing protein</fullName>
    </recommendedName>
</protein>
<keyword evidence="7" id="KW-1185">Reference proteome</keyword>
<dbReference type="PANTHER" id="PTHR10237:SF14">
    <property type="entry name" value="MYND-TYPE DOMAIN-CONTAINING PROTEIN"/>
    <property type="match status" value="1"/>
</dbReference>
<sequence>MKNEDDFVCTVCQRKNAVMKRCTRCHKTIYCSRECQKADWTSHKKLCVTTSSSIPLKNSELSSENKEHRHYIDDGSIFGEGKDLKEEATYPIHPPLVDFNKGKKTVNKENNSSLIGKEVRKNGSESNHSYYLYYNEMCYDVPDVDKSQPYSNIIVKSNREKHSIDIQRTWTGQNVFKVLACKLKIPLDTLKIINKGKVMTPDIIQSCIEDKALFQAIGEQAANEDGVDKRDIELMMKQLKISRNEAVLSLKRKGDVIDAILEIGNK</sequence>
<gene>
    <name evidence="6" type="ORF">KUTeg_024277</name>
</gene>
<dbReference type="EMBL" id="JARBDR010000923">
    <property type="protein sequence ID" value="KAJ8297746.1"/>
    <property type="molecule type" value="Genomic_DNA"/>
</dbReference>
<name>A0ABQ9E1Z8_TEGGR</name>
<dbReference type="PROSITE" id="PS50865">
    <property type="entry name" value="ZF_MYND_2"/>
    <property type="match status" value="1"/>
</dbReference>